<protein>
    <submittedName>
        <fullName evidence="9">Cytochrome c553</fullName>
    </submittedName>
</protein>
<evidence type="ECO:0000313" key="10">
    <source>
        <dbReference type="Proteomes" id="UP000245790"/>
    </source>
</evidence>
<keyword evidence="3 6" id="KW-0479">Metal-binding</keyword>
<keyword evidence="10" id="KW-1185">Reference proteome</keyword>
<dbReference type="GO" id="GO:0009055">
    <property type="term" value="F:electron transfer activity"/>
    <property type="evidence" value="ECO:0007669"/>
    <property type="project" value="InterPro"/>
</dbReference>
<name>A0A316FN58_9GAMM</name>
<dbReference type="EMBL" id="QGGU01000007">
    <property type="protein sequence ID" value="PWK49939.1"/>
    <property type="molecule type" value="Genomic_DNA"/>
</dbReference>
<dbReference type="PANTHER" id="PTHR33751">
    <property type="entry name" value="CBB3-TYPE CYTOCHROME C OXIDASE SUBUNIT FIXP"/>
    <property type="match status" value="1"/>
</dbReference>
<dbReference type="InterPro" id="IPR050597">
    <property type="entry name" value="Cytochrome_c_Oxidase_Subunit"/>
</dbReference>
<dbReference type="PANTHER" id="PTHR33751:SF9">
    <property type="entry name" value="CYTOCHROME C4"/>
    <property type="match status" value="1"/>
</dbReference>
<dbReference type="InterPro" id="IPR036909">
    <property type="entry name" value="Cyt_c-like_dom_sf"/>
</dbReference>
<evidence type="ECO:0000256" key="6">
    <source>
        <dbReference type="PROSITE-ProRule" id="PRU00433"/>
    </source>
</evidence>
<evidence type="ECO:0000256" key="7">
    <source>
        <dbReference type="SAM" id="SignalP"/>
    </source>
</evidence>
<dbReference type="PROSITE" id="PS51007">
    <property type="entry name" value="CYTC"/>
    <property type="match status" value="1"/>
</dbReference>
<dbReference type="InterPro" id="IPR009056">
    <property type="entry name" value="Cyt_c-like_dom"/>
</dbReference>
<accession>A0A316FN58</accession>
<evidence type="ECO:0000256" key="4">
    <source>
        <dbReference type="ARBA" id="ARBA00022982"/>
    </source>
</evidence>
<keyword evidence="1" id="KW-0813">Transport</keyword>
<comment type="caution">
    <text evidence="9">The sequence shown here is derived from an EMBL/GenBank/DDBJ whole genome shotgun (WGS) entry which is preliminary data.</text>
</comment>
<evidence type="ECO:0000256" key="2">
    <source>
        <dbReference type="ARBA" id="ARBA00022617"/>
    </source>
</evidence>
<keyword evidence="7" id="KW-0732">Signal</keyword>
<dbReference type="Pfam" id="PF00034">
    <property type="entry name" value="Cytochrom_C"/>
    <property type="match status" value="1"/>
</dbReference>
<dbReference type="Proteomes" id="UP000245790">
    <property type="component" value="Unassembled WGS sequence"/>
</dbReference>
<reference evidence="9 10" key="1">
    <citation type="submission" date="2018-05" db="EMBL/GenBank/DDBJ databases">
        <title>Genomic Encyclopedia of Type Strains, Phase IV (KMG-IV): sequencing the most valuable type-strain genomes for metagenomic binning, comparative biology and taxonomic classification.</title>
        <authorList>
            <person name="Goeker M."/>
        </authorList>
    </citation>
    <scope>NUCLEOTIDE SEQUENCE [LARGE SCALE GENOMIC DNA]</scope>
    <source>
        <strain evidence="9 10">DSM 25350</strain>
    </source>
</reference>
<dbReference type="GO" id="GO:0046872">
    <property type="term" value="F:metal ion binding"/>
    <property type="evidence" value="ECO:0007669"/>
    <property type="project" value="UniProtKB-KW"/>
</dbReference>
<evidence type="ECO:0000256" key="1">
    <source>
        <dbReference type="ARBA" id="ARBA00022448"/>
    </source>
</evidence>
<organism evidence="9 10">
    <name type="scientific">Pleionea mediterranea</name>
    <dbReference type="NCBI Taxonomy" id="523701"/>
    <lineage>
        <taxon>Bacteria</taxon>
        <taxon>Pseudomonadati</taxon>
        <taxon>Pseudomonadota</taxon>
        <taxon>Gammaproteobacteria</taxon>
        <taxon>Oceanospirillales</taxon>
        <taxon>Pleioneaceae</taxon>
        <taxon>Pleionea</taxon>
    </lineage>
</organism>
<dbReference type="SUPFAM" id="SSF46626">
    <property type="entry name" value="Cytochrome c"/>
    <property type="match status" value="1"/>
</dbReference>
<feature type="chain" id="PRO_5016369662" evidence="7">
    <location>
        <begin position="26"/>
        <end position="109"/>
    </location>
</feature>
<feature type="domain" description="Cytochrome c" evidence="8">
    <location>
        <begin position="28"/>
        <end position="106"/>
    </location>
</feature>
<dbReference type="RefSeq" id="WP_245411433.1">
    <property type="nucleotide sequence ID" value="NZ_QGGU01000007.1"/>
</dbReference>
<dbReference type="Gene3D" id="1.10.760.10">
    <property type="entry name" value="Cytochrome c-like domain"/>
    <property type="match status" value="1"/>
</dbReference>
<evidence type="ECO:0000313" key="9">
    <source>
        <dbReference type="EMBL" id="PWK49939.1"/>
    </source>
</evidence>
<evidence type="ECO:0000256" key="5">
    <source>
        <dbReference type="ARBA" id="ARBA00023004"/>
    </source>
</evidence>
<keyword evidence="4" id="KW-0249">Electron transport</keyword>
<feature type="signal peptide" evidence="7">
    <location>
        <begin position="1"/>
        <end position="25"/>
    </location>
</feature>
<proteinExistence type="predicted"/>
<evidence type="ECO:0000259" key="8">
    <source>
        <dbReference type="PROSITE" id="PS51007"/>
    </source>
</evidence>
<evidence type="ECO:0000256" key="3">
    <source>
        <dbReference type="ARBA" id="ARBA00022723"/>
    </source>
</evidence>
<gene>
    <name evidence="9" type="ORF">C8D97_107101</name>
</gene>
<dbReference type="GO" id="GO:0020037">
    <property type="term" value="F:heme binding"/>
    <property type="evidence" value="ECO:0007669"/>
    <property type="project" value="InterPro"/>
</dbReference>
<sequence>MSSANLMFKKALAITALVASNLLVAVEGDAAKGKAKSMICASCHGKDGVGVLPTYPNLAGQKAAYTEMQLRAFRDGQRKNMVMTPMAKPLSDQDILNLAAYYESLPAKK</sequence>
<keyword evidence="2 6" id="KW-0349">Heme</keyword>
<keyword evidence="5 6" id="KW-0408">Iron</keyword>
<dbReference type="AlphaFoldDB" id="A0A316FN58"/>